<gene>
    <name evidence="1" type="ORF">SPARVUS_LOCUS2680451</name>
</gene>
<evidence type="ECO:0000313" key="1">
    <source>
        <dbReference type="EMBL" id="CAI9545620.1"/>
    </source>
</evidence>
<accession>A0ABN9BDF8</accession>
<protein>
    <submittedName>
        <fullName evidence="1">Uncharacterized protein</fullName>
    </submittedName>
</protein>
<feature type="non-terminal residue" evidence="1">
    <location>
        <position position="1"/>
    </location>
</feature>
<sequence length="89" mass="9621">YHVISSVQLQLIALTSFLRGDIYTDHLSTDNQCSAISATCQCSSIPHTSAHQCTGAHQCHISVPIRAAFQCHQSVPPISASQCRLSMPL</sequence>
<evidence type="ECO:0000313" key="2">
    <source>
        <dbReference type="Proteomes" id="UP001162483"/>
    </source>
</evidence>
<reference evidence="1" key="1">
    <citation type="submission" date="2023-05" db="EMBL/GenBank/DDBJ databases">
        <authorList>
            <person name="Stuckert A."/>
        </authorList>
    </citation>
    <scope>NUCLEOTIDE SEQUENCE</scope>
</reference>
<feature type="non-terminal residue" evidence="1">
    <location>
        <position position="89"/>
    </location>
</feature>
<organism evidence="1 2">
    <name type="scientific">Staurois parvus</name>
    <dbReference type="NCBI Taxonomy" id="386267"/>
    <lineage>
        <taxon>Eukaryota</taxon>
        <taxon>Metazoa</taxon>
        <taxon>Chordata</taxon>
        <taxon>Craniata</taxon>
        <taxon>Vertebrata</taxon>
        <taxon>Euteleostomi</taxon>
        <taxon>Amphibia</taxon>
        <taxon>Batrachia</taxon>
        <taxon>Anura</taxon>
        <taxon>Neobatrachia</taxon>
        <taxon>Ranoidea</taxon>
        <taxon>Ranidae</taxon>
        <taxon>Staurois</taxon>
    </lineage>
</organism>
<name>A0ABN9BDF8_9NEOB</name>
<comment type="caution">
    <text evidence="1">The sequence shown here is derived from an EMBL/GenBank/DDBJ whole genome shotgun (WGS) entry which is preliminary data.</text>
</comment>
<dbReference type="Proteomes" id="UP001162483">
    <property type="component" value="Unassembled WGS sequence"/>
</dbReference>
<keyword evidence="2" id="KW-1185">Reference proteome</keyword>
<proteinExistence type="predicted"/>
<dbReference type="EMBL" id="CATNWA010003540">
    <property type="protein sequence ID" value="CAI9545620.1"/>
    <property type="molecule type" value="Genomic_DNA"/>
</dbReference>